<feature type="region of interest" description="Disordered" evidence="1">
    <location>
        <begin position="22"/>
        <end position="142"/>
    </location>
</feature>
<comment type="caution">
    <text evidence="2">The sequence shown here is derived from an EMBL/GenBank/DDBJ whole genome shotgun (WGS) entry which is preliminary data.</text>
</comment>
<accession>A0A9P9Z0P2</accession>
<dbReference type="AlphaFoldDB" id="A0A9P9Z0P2"/>
<feature type="compositionally biased region" description="Polar residues" evidence="1">
    <location>
        <begin position="65"/>
        <end position="81"/>
    </location>
</feature>
<sequence length="142" mass="15365">MDQHGGAAANLMHNPNLMHLQTQQQHHHLQQHSPHNPPPSQQQHSLELGGVSGSGSGAVLLSPAHLQQSPQSNRSSHSLQALSPPPPPQTVEEQHQQPHQQQQQQQEGATTDGGSTDPSTAHVINNITISPSSRHSFKMENM</sequence>
<keyword evidence="3" id="KW-1185">Reference proteome</keyword>
<proteinExistence type="predicted"/>
<dbReference type="Proteomes" id="UP001059596">
    <property type="component" value="Chromosome 3R"/>
</dbReference>
<protein>
    <submittedName>
        <fullName evidence="2">Uncharacterized protein</fullName>
    </submittedName>
</protein>
<evidence type="ECO:0000313" key="3">
    <source>
        <dbReference type="Proteomes" id="UP001059596"/>
    </source>
</evidence>
<evidence type="ECO:0000313" key="2">
    <source>
        <dbReference type="EMBL" id="KAI8046569.1"/>
    </source>
</evidence>
<evidence type="ECO:0000256" key="1">
    <source>
        <dbReference type="SAM" id="MobiDB-lite"/>
    </source>
</evidence>
<feature type="compositionally biased region" description="Polar residues" evidence="1">
    <location>
        <begin position="108"/>
        <end position="134"/>
    </location>
</feature>
<gene>
    <name evidence="2" type="ORF">M5D96_002780</name>
</gene>
<organism evidence="2 3">
    <name type="scientific">Drosophila gunungcola</name>
    <name type="common">fruit fly</name>
    <dbReference type="NCBI Taxonomy" id="103775"/>
    <lineage>
        <taxon>Eukaryota</taxon>
        <taxon>Metazoa</taxon>
        <taxon>Ecdysozoa</taxon>
        <taxon>Arthropoda</taxon>
        <taxon>Hexapoda</taxon>
        <taxon>Insecta</taxon>
        <taxon>Pterygota</taxon>
        <taxon>Neoptera</taxon>
        <taxon>Endopterygota</taxon>
        <taxon>Diptera</taxon>
        <taxon>Brachycera</taxon>
        <taxon>Muscomorpha</taxon>
        <taxon>Ephydroidea</taxon>
        <taxon>Drosophilidae</taxon>
        <taxon>Drosophila</taxon>
        <taxon>Sophophora</taxon>
    </lineage>
</organism>
<feature type="compositionally biased region" description="Low complexity" evidence="1">
    <location>
        <begin position="97"/>
        <end position="107"/>
    </location>
</feature>
<dbReference type="EMBL" id="JAMKOV010000001">
    <property type="protein sequence ID" value="KAI8046569.1"/>
    <property type="molecule type" value="Genomic_DNA"/>
</dbReference>
<reference evidence="2" key="1">
    <citation type="journal article" date="2023" name="Genome Biol. Evol.">
        <title>Long-read-based Genome Assembly of Drosophila gunungcola Reveals Fewer Chemosensory Genes in Flower-breeding Species.</title>
        <authorList>
            <person name="Negi A."/>
            <person name="Liao B.Y."/>
            <person name="Yeh S.D."/>
        </authorList>
    </citation>
    <scope>NUCLEOTIDE SEQUENCE</scope>
    <source>
        <strain evidence="2">Sukarami</strain>
    </source>
</reference>
<name>A0A9P9Z0P2_9MUSC</name>